<dbReference type="InterPro" id="IPR014214">
    <property type="entry name" value="Dipicolinic_acid_synth_B"/>
</dbReference>
<proteinExistence type="predicted"/>
<evidence type="ECO:0000313" key="3">
    <source>
        <dbReference type="Proteomes" id="UP000322976"/>
    </source>
</evidence>
<dbReference type="Gene3D" id="3.40.50.1950">
    <property type="entry name" value="Flavin prenyltransferase-like"/>
    <property type="match status" value="1"/>
</dbReference>
<dbReference type="InterPro" id="IPR003382">
    <property type="entry name" value="Flavoprotein"/>
</dbReference>
<dbReference type="Pfam" id="PF02441">
    <property type="entry name" value="Flavoprotein"/>
    <property type="match status" value="1"/>
</dbReference>
<organism evidence="2 3">
    <name type="scientific">Calorimonas adulescens</name>
    <dbReference type="NCBI Taxonomy" id="2606906"/>
    <lineage>
        <taxon>Bacteria</taxon>
        <taxon>Bacillati</taxon>
        <taxon>Bacillota</taxon>
        <taxon>Clostridia</taxon>
        <taxon>Thermoanaerobacterales</taxon>
        <taxon>Thermoanaerobacteraceae</taxon>
        <taxon>Calorimonas</taxon>
    </lineage>
</organism>
<keyword evidence="3" id="KW-1185">Reference proteome</keyword>
<dbReference type="GO" id="GO:0003824">
    <property type="term" value="F:catalytic activity"/>
    <property type="evidence" value="ECO:0007669"/>
    <property type="project" value="InterPro"/>
</dbReference>
<dbReference type="AlphaFoldDB" id="A0A5D8QBK7"/>
<reference evidence="2 3" key="1">
    <citation type="submission" date="2019-08" db="EMBL/GenBank/DDBJ databases">
        <title>Calorimonas adulescens gen. nov., sp. nov., an anaerobic thermophilic bacterium from Sakhalin hot spring.</title>
        <authorList>
            <person name="Khomyakova M.A."/>
            <person name="Merkel A.Y."/>
            <person name="Novikov A."/>
            <person name="Bonch-Osmolovskaya E.A."/>
            <person name="Slobodkin A.I."/>
        </authorList>
    </citation>
    <scope>NUCLEOTIDE SEQUENCE [LARGE SCALE GENOMIC DNA]</scope>
    <source>
        <strain evidence="2 3">A05MB</strain>
    </source>
</reference>
<dbReference type="EMBL" id="VTPS01000008">
    <property type="protein sequence ID" value="TZE82115.1"/>
    <property type="molecule type" value="Genomic_DNA"/>
</dbReference>
<dbReference type="PIRSF" id="PIRSF001390">
    <property type="entry name" value="Dipicolinate_synth_subunit_B"/>
    <property type="match status" value="1"/>
</dbReference>
<evidence type="ECO:0000259" key="1">
    <source>
        <dbReference type="Pfam" id="PF02441"/>
    </source>
</evidence>
<dbReference type="SUPFAM" id="SSF52507">
    <property type="entry name" value="Homo-oligomeric flavin-containing Cys decarboxylases, HFCD"/>
    <property type="match status" value="1"/>
</dbReference>
<accession>A0A5D8QBK7</accession>
<comment type="caution">
    <text evidence="2">The sequence shown here is derived from an EMBL/GenBank/DDBJ whole genome shotgun (WGS) entry which is preliminary data.</text>
</comment>
<evidence type="ECO:0000313" key="2">
    <source>
        <dbReference type="EMBL" id="TZE82115.1"/>
    </source>
</evidence>
<dbReference type="InterPro" id="IPR036551">
    <property type="entry name" value="Flavin_trans-like"/>
</dbReference>
<name>A0A5D8QBK7_9THEO</name>
<sequence length="194" mass="21091">MDVIDLRIGFALTGSYCTFDKVLPEIEKLVSKGSDVTTILSENTSRTDTRFGKADELIEKLTAITGKKPIMSMAEAEPIGPKKLFDCIVVAPCTGNTLAKLANSITDTTVLMACKAHLRNLRPVVIAVSSNDGLGMNAMNLGRLLNVKNIYFVPFAQDDPLGKPRSIVARMELIEATIIEALNGRQLQPIIMAR</sequence>
<protein>
    <submittedName>
        <fullName evidence="2">Dipicolinate synthase subunit B</fullName>
    </submittedName>
</protein>
<dbReference type="Proteomes" id="UP000322976">
    <property type="component" value="Unassembled WGS sequence"/>
</dbReference>
<gene>
    <name evidence="2" type="ORF">FWJ32_06385</name>
</gene>
<dbReference type="NCBIfam" id="NF006161">
    <property type="entry name" value="PRK08305.1"/>
    <property type="match status" value="1"/>
</dbReference>
<dbReference type="NCBIfam" id="TIGR02852">
    <property type="entry name" value="spore_dpaB"/>
    <property type="match status" value="1"/>
</dbReference>
<feature type="domain" description="Flavoprotein" evidence="1">
    <location>
        <begin position="7"/>
        <end position="188"/>
    </location>
</feature>
<dbReference type="RefSeq" id="WP_149545132.1">
    <property type="nucleotide sequence ID" value="NZ_VTPS01000008.1"/>
</dbReference>